<organism evidence="2">
    <name type="scientific">human gut metagenome</name>
    <dbReference type="NCBI Taxonomy" id="408170"/>
    <lineage>
        <taxon>unclassified sequences</taxon>
        <taxon>metagenomes</taxon>
        <taxon>organismal metagenomes</taxon>
    </lineage>
</organism>
<feature type="non-terminal residue" evidence="2">
    <location>
        <position position="84"/>
    </location>
</feature>
<sequence>MNITNSTLEVASRDEIKEGKAQILCQLDNTGTKTYEIEIEKIYKNNNIDNKSMFIKVTDKDLIEKTGGIIQGMSGAPIIQNGKF</sequence>
<dbReference type="Pfam" id="PF05580">
    <property type="entry name" value="Peptidase_S55"/>
    <property type="match status" value="1"/>
</dbReference>
<dbReference type="EMBL" id="AJWZ01006962">
    <property type="protein sequence ID" value="EKC58273.1"/>
    <property type="molecule type" value="Genomic_DNA"/>
</dbReference>
<proteinExistence type="predicted"/>
<accession>K1SL00</accession>
<name>K1SL00_9ZZZZ</name>
<protein>
    <submittedName>
        <fullName evidence="2">Stage IV sporulation protein B</fullName>
    </submittedName>
</protein>
<dbReference type="AlphaFoldDB" id="K1SL00"/>
<feature type="domain" description="Peptidase S55" evidence="1">
    <location>
        <begin position="1"/>
        <end position="84"/>
    </location>
</feature>
<gene>
    <name evidence="2" type="ORF">OBE_10094</name>
</gene>
<dbReference type="InterPro" id="IPR008763">
    <property type="entry name" value="Peptidase_S55"/>
</dbReference>
<reference evidence="2" key="1">
    <citation type="journal article" date="2013" name="Environ. Microbiol.">
        <title>Microbiota from the distal guts of lean and obese adolescents exhibit partial functional redundancy besides clear differences in community structure.</title>
        <authorList>
            <person name="Ferrer M."/>
            <person name="Ruiz A."/>
            <person name="Lanza F."/>
            <person name="Haange S.B."/>
            <person name="Oberbach A."/>
            <person name="Till H."/>
            <person name="Bargiela R."/>
            <person name="Campoy C."/>
            <person name="Segura M.T."/>
            <person name="Richter M."/>
            <person name="von Bergen M."/>
            <person name="Seifert J."/>
            <person name="Suarez A."/>
        </authorList>
    </citation>
    <scope>NUCLEOTIDE SEQUENCE</scope>
</reference>
<evidence type="ECO:0000259" key="1">
    <source>
        <dbReference type="PROSITE" id="PS51494"/>
    </source>
</evidence>
<comment type="caution">
    <text evidence="2">The sequence shown here is derived from an EMBL/GenBank/DDBJ whole genome shotgun (WGS) entry which is preliminary data.</text>
</comment>
<evidence type="ECO:0000313" key="2">
    <source>
        <dbReference type="EMBL" id="EKC58273.1"/>
    </source>
</evidence>
<dbReference type="PROSITE" id="PS51494">
    <property type="entry name" value="SPOIVB"/>
    <property type="match status" value="1"/>
</dbReference>